<reference evidence="4" key="1">
    <citation type="submission" date="2011-03" db="EMBL/GenBank/DDBJ databases">
        <title>Version 3 of the genome sequence of Otolemur garnettii (Bushbaby).</title>
        <authorList>
            <consortium name="The Broad Institute Genome Sequencing Platform"/>
            <person name="Di Palma F."/>
            <person name="Johnson J."/>
            <person name="Lander E.S."/>
            <person name="Lindblad-Toh K."/>
            <person name="Jaffe D.B."/>
            <person name="Gnerre S."/>
            <person name="MacCallum I."/>
            <person name="Przybylski D."/>
            <person name="Ribeiro F.J."/>
            <person name="Burton J.N."/>
            <person name="Walker B.J."/>
            <person name="Sharpe T."/>
            <person name="Hall G."/>
        </authorList>
    </citation>
    <scope>NUCLEOTIDE SEQUENCE [LARGE SCALE GENOMIC DNA]</scope>
</reference>
<name>H0X576_OTOGA</name>
<dbReference type="InterPro" id="IPR002190">
    <property type="entry name" value="MHD_dom"/>
</dbReference>
<dbReference type="Pfam" id="PF01454">
    <property type="entry name" value="MAGE"/>
    <property type="match status" value="2"/>
</dbReference>
<dbReference type="eggNOG" id="KOG4562">
    <property type="taxonomic scope" value="Eukaryota"/>
</dbReference>
<feature type="domain" description="MAGE" evidence="2">
    <location>
        <begin position="115"/>
        <end position="314"/>
    </location>
</feature>
<dbReference type="PANTHER" id="PTHR11736">
    <property type="entry name" value="MELANOMA-ASSOCIATED ANTIGEN MAGE ANTIGEN"/>
    <property type="match status" value="1"/>
</dbReference>
<sequence>MPRGQKSKLRAREKRQQTRAQNQAFSVPQAIPEEEEEEFSLFSPPFHCTSVFSGDTPGSLDVYMSQASGEGPGPSYLQGATAATKSDEESESQDEAIVSSSQASLFTLRPARDPLTRKAGRLVQFLLEKYKKGEPILKTDMLKVLHKRYKDHFPEILRRASERMEVVFGLELKVVDRVNVSYTLVSKLAFSGEEGTSGDNGLPKSGLLMMLLGVIFVKGNRATEEQVWEFLDVLGLHPGRKHLIYGEPRKLITKDMVEQNYLEYRQVPNSDPPTYEFLWGPRAYAETTKMKVLEILAKINDTVPTAFPNLYDEAVRDEEERGVGRRARR</sequence>
<protein>
    <recommendedName>
        <fullName evidence="2">MAGE domain-containing protein</fullName>
    </recommendedName>
</protein>
<keyword evidence="4" id="KW-1185">Reference proteome</keyword>
<dbReference type="GO" id="GO:0000122">
    <property type="term" value="P:negative regulation of transcription by RNA polymerase II"/>
    <property type="evidence" value="ECO:0007669"/>
    <property type="project" value="TreeGrafter"/>
</dbReference>
<dbReference type="Proteomes" id="UP000005225">
    <property type="component" value="Unassembled WGS sequence"/>
</dbReference>
<reference evidence="3" key="3">
    <citation type="submission" date="2025-09" db="UniProtKB">
        <authorList>
            <consortium name="Ensembl"/>
        </authorList>
    </citation>
    <scope>IDENTIFICATION</scope>
</reference>
<dbReference type="SMART" id="SM01392">
    <property type="entry name" value="MAGE_N"/>
    <property type="match status" value="1"/>
</dbReference>
<evidence type="ECO:0000256" key="1">
    <source>
        <dbReference type="SAM" id="MobiDB-lite"/>
    </source>
</evidence>
<dbReference type="InParanoid" id="H0X576"/>
<dbReference type="InterPro" id="IPR041899">
    <property type="entry name" value="MAGE_WH2"/>
</dbReference>
<dbReference type="GO" id="GO:0005634">
    <property type="term" value="C:nucleus"/>
    <property type="evidence" value="ECO:0007669"/>
    <property type="project" value="TreeGrafter"/>
</dbReference>
<proteinExistence type="predicted"/>
<accession>H0X576</accession>
<dbReference type="EMBL" id="AAQR03085803">
    <property type="status" value="NOT_ANNOTATED_CDS"/>
    <property type="molecule type" value="Genomic_DNA"/>
</dbReference>
<dbReference type="GeneTree" id="ENSGT00940000159951"/>
<dbReference type="PANTHER" id="PTHR11736:SF67">
    <property type="entry name" value="MELANOMA-ASSOCIATED ANTIGEN B6B"/>
    <property type="match status" value="1"/>
</dbReference>
<dbReference type="SMART" id="SM01373">
    <property type="entry name" value="MAGE"/>
    <property type="match status" value="1"/>
</dbReference>
<dbReference type="FunFam" id="1.10.10.1200:FF:000007">
    <property type="entry name" value="Melanoma-associated antigen C2"/>
    <property type="match status" value="1"/>
</dbReference>
<dbReference type="InterPro" id="IPR041898">
    <property type="entry name" value="MAGE_WH1"/>
</dbReference>
<dbReference type="FunFam" id="1.10.10.1210:FF:000001">
    <property type="entry name" value="melanoma-associated antigen D1"/>
    <property type="match status" value="1"/>
</dbReference>
<dbReference type="PROSITE" id="PS50838">
    <property type="entry name" value="MAGE"/>
    <property type="match status" value="1"/>
</dbReference>
<dbReference type="InterPro" id="IPR037445">
    <property type="entry name" value="MAGE"/>
</dbReference>
<reference evidence="3" key="2">
    <citation type="submission" date="2025-08" db="UniProtKB">
        <authorList>
            <consortium name="Ensembl"/>
        </authorList>
    </citation>
    <scope>IDENTIFICATION</scope>
</reference>
<dbReference type="HOGENOM" id="CLU_039582_1_0_1"/>
<feature type="region of interest" description="Disordered" evidence="1">
    <location>
        <begin position="1"/>
        <end position="41"/>
    </location>
</feature>
<evidence type="ECO:0000313" key="3">
    <source>
        <dbReference type="Ensembl" id="ENSOGAP00000010414.2"/>
    </source>
</evidence>
<dbReference type="Gene3D" id="1.10.10.1200">
    <property type="entry name" value="MAGE homology domain, winged helix WH1 motif"/>
    <property type="match status" value="1"/>
</dbReference>
<feature type="compositionally biased region" description="Basic residues" evidence="1">
    <location>
        <begin position="1"/>
        <end position="13"/>
    </location>
</feature>
<evidence type="ECO:0000313" key="4">
    <source>
        <dbReference type="Proteomes" id="UP000005225"/>
    </source>
</evidence>
<dbReference type="OMA" id="NRKASKM"/>
<dbReference type="Ensembl" id="ENSOGAT00000011640.2">
    <property type="protein sequence ID" value="ENSOGAP00000010414.2"/>
    <property type="gene ID" value="ENSOGAG00000011637.2"/>
</dbReference>
<organism evidence="3 4">
    <name type="scientific">Otolemur garnettii</name>
    <name type="common">Small-eared galago</name>
    <name type="synonym">Garnett's greater bushbaby</name>
    <dbReference type="NCBI Taxonomy" id="30611"/>
    <lineage>
        <taxon>Eukaryota</taxon>
        <taxon>Metazoa</taxon>
        <taxon>Chordata</taxon>
        <taxon>Craniata</taxon>
        <taxon>Vertebrata</taxon>
        <taxon>Euteleostomi</taxon>
        <taxon>Mammalia</taxon>
        <taxon>Eutheria</taxon>
        <taxon>Euarchontoglires</taxon>
        <taxon>Primates</taxon>
        <taxon>Strepsirrhini</taxon>
        <taxon>Lorisiformes</taxon>
        <taxon>Galagidae</taxon>
        <taxon>Otolemur</taxon>
    </lineage>
</organism>
<dbReference type="AlphaFoldDB" id="H0X576"/>
<dbReference type="InterPro" id="IPR021072">
    <property type="entry name" value="MAGE_N"/>
</dbReference>
<evidence type="ECO:0000259" key="2">
    <source>
        <dbReference type="PROSITE" id="PS50838"/>
    </source>
</evidence>
<dbReference type="STRING" id="30611.ENSOGAP00000010414"/>
<dbReference type="Pfam" id="PF12440">
    <property type="entry name" value="MAGE_N"/>
    <property type="match status" value="1"/>
</dbReference>
<dbReference type="Gene3D" id="1.10.10.1210">
    <property type="entry name" value="MAGE homology domain, winged helix WH2 motif"/>
    <property type="match status" value="1"/>
</dbReference>
<feature type="region of interest" description="Disordered" evidence="1">
    <location>
        <begin position="62"/>
        <end position="98"/>
    </location>
</feature>